<feature type="compositionally biased region" description="Basic and acidic residues" evidence="1">
    <location>
        <begin position="351"/>
        <end position="386"/>
    </location>
</feature>
<reference evidence="2 3" key="1">
    <citation type="journal article" date="2011" name="Proc. Natl. Acad. Sci. U.S.A.">
        <title>Evolutionary erosion of yeast sex chromosomes by mating-type switching accidents.</title>
        <authorList>
            <person name="Gordon J.L."/>
            <person name="Armisen D."/>
            <person name="Proux-Wera E."/>
            <person name="Oheigeartaigh S.S."/>
            <person name="Byrne K.P."/>
            <person name="Wolfe K.H."/>
        </authorList>
    </citation>
    <scope>NUCLEOTIDE SEQUENCE [LARGE SCALE GENOMIC DNA]</scope>
    <source>
        <strain evidence="3">ATCC 10597 / BCRC 20456 / CBS 421 / NBRC 0211 / NRRL Y-12639</strain>
    </source>
</reference>
<feature type="compositionally biased region" description="Basic and acidic residues" evidence="1">
    <location>
        <begin position="310"/>
        <end position="332"/>
    </location>
</feature>
<gene>
    <name evidence="2" type="primary">NDAI0D02200</name>
    <name evidence="2" type="ordered locus">NDAI_0D02200</name>
</gene>
<dbReference type="EMBL" id="HE580270">
    <property type="protein sequence ID" value="CCD24534.1"/>
    <property type="molecule type" value="Genomic_DNA"/>
</dbReference>
<feature type="compositionally biased region" description="Basic and acidic residues" evidence="1">
    <location>
        <begin position="395"/>
        <end position="404"/>
    </location>
</feature>
<dbReference type="GeneID" id="11494905"/>
<dbReference type="STRING" id="1071378.G0W9S3"/>
<feature type="compositionally biased region" description="Basic and acidic residues" evidence="1">
    <location>
        <begin position="219"/>
        <end position="237"/>
    </location>
</feature>
<feature type="compositionally biased region" description="Acidic residues" evidence="1">
    <location>
        <begin position="447"/>
        <end position="457"/>
    </location>
</feature>
<evidence type="ECO:0000313" key="3">
    <source>
        <dbReference type="Proteomes" id="UP000000689"/>
    </source>
</evidence>
<feature type="compositionally biased region" description="Basic and acidic residues" evidence="1">
    <location>
        <begin position="537"/>
        <end position="548"/>
    </location>
</feature>
<feature type="region of interest" description="Disordered" evidence="1">
    <location>
        <begin position="84"/>
        <end position="147"/>
    </location>
</feature>
<keyword evidence="3" id="KW-1185">Reference proteome</keyword>
<dbReference type="HOGENOM" id="CLU_009686_0_0_1"/>
<dbReference type="KEGG" id="ndi:NDAI_0D02200"/>
<feature type="compositionally biased region" description="Basic and acidic residues" evidence="1">
    <location>
        <begin position="575"/>
        <end position="608"/>
    </location>
</feature>
<feature type="compositionally biased region" description="Acidic residues" evidence="1">
    <location>
        <begin position="238"/>
        <end position="253"/>
    </location>
</feature>
<feature type="compositionally biased region" description="Polar residues" evidence="1">
    <location>
        <begin position="426"/>
        <end position="445"/>
    </location>
</feature>
<accession>G0W9S3</accession>
<sequence>MAHTLRDIYLSSVIPISLTSITKFIPTGSSYLVTILHNDKNYPTPIYLLSDKLLLDLFIINMSSDNISRKKSYRWASATQTSYDGADWDSSDDDDTGTTKREIDTGKPRLPSLPKLNYSNEDMEKENNELPTPGIKTNREESSSYLETPTLNRGEDLIPKRNSPVRAVNDDLDNLMLQISKEMTPKIGNESVFVDQPISDDNSKSNTPYFNASASIGDSKSDLNMARHEALETNVKQEEDEEKGDEDDDDDISIPEKGFFSKYIESEEAHETNDGINNNEVTSIISNEGLPIENSVTTDVAEQDGEVAPEQDKESSDMIYKNEKNETTDIRPRKPSNGDINEFQEGGSAHHQIESDISEGKGEARITEQNSKIEDRKGRLPIEKKTYAYGTGQHQENESVHDEGEDKDDETYDDSDDSYLDRLSYTKSIKYTTRNPSTNFSSRSVSADDEEDEEDEDFKFSNKNRQSIIDSSDDEEGTDSDSSFKVSKSGYFGKMVEQDSEKSDTTDHEVDNNKDSTDDVISLPQTIISSEEEEEQESKKVIDGKEAIVGDIRQSPLVEDSVSEKQDDSSSILSSEHEKTIEAIDGKDAESTEKGTTETHSSDDDGSIRESVNFESWKPDTDALRSGFVQDTNKRAPPGFVYDDSGKLIDLTPSSMKSSAVSTYSEMESSWNAFPSGQNGGDDLETIRDTKTLYDNNTIYNVPGLVTNNDNLPPLPNNILTEITAGNIMTRSPTATSDIEKRSVKSNHSEATIVPKPDSEQLARLNGPHKIPTLNLNEVISSKNSHSQKIEILQNYSKELAEYDTGIQTWINYSLKSNSQSNNDLLLDEYKNNNHVREAYANAEELSKKNTVINTVVSVNQNVTHLRKKVFSHSMKSRGLLSSIGKKIIEK</sequence>
<evidence type="ECO:0000256" key="1">
    <source>
        <dbReference type="SAM" id="MobiDB-lite"/>
    </source>
</evidence>
<dbReference type="PRINTS" id="PR02076">
    <property type="entry name" value="PROTEINFYV8"/>
</dbReference>
<feature type="compositionally biased region" description="Polar residues" evidence="1">
    <location>
        <begin position="204"/>
        <end position="218"/>
    </location>
</feature>
<protein>
    <recommendedName>
        <fullName evidence="4">Protein FYV8</fullName>
    </recommendedName>
</protein>
<feature type="compositionally biased region" description="Acidic residues" evidence="1">
    <location>
        <begin position="86"/>
        <end position="96"/>
    </location>
</feature>
<dbReference type="AlphaFoldDB" id="G0W9S3"/>
<evidence type="ECO:0000313" key="2">
    <source>
        <dbReference type="EMBL" id="CCD24534.1"/>
    </source>
</evidence>
<dbReference type="Proteomes" id="UP000000689">
    <property type="component" value="Chromosome 4"/>
</dbReference>
<feature type="compositionally biased region" description="Acidic residues" evidence="1">
    <location>
        <begin position="405"/>
        <end position="418"/>
    </location>
</feature>
<dbReference type="eggNOG" id="ENOG502QPM9">
    <property type="taxonomic scope" value="Eukaryota"/>
</dbReference>
<feature type="compositionally biased region" description="Basic and acidic residues" evidence="1">
    <location>
        <begin position="97"/>
        <end position="107"/>
    </location>
</feature>
<name>G0W9S3_NAUDC</name>
<feature type="compositionally biased region" description="Polar residues" evidence="1">
    <location>
        <begin position="274"/>
        <end position="286"/>
    </location>
</feature>
<dbReference type="RefSeq" id="XP_003669777.1">
    <property type="nucleotide sequence ID" value="XM_003669729.1"/>
</dbReference>
<organism evidence="2 3">
    <name type="scientific">Naumovozyma dairenensis (strain ATCC 10597 / BCRC 20456 / CBS 421 / NBRC 0211 / NRRL Y-12639)</name>
    <name type="common">Saccharomyces dairenensis</name>
    <dbReference type="NCBI Taxonomy" id="1071378"/>
    <lineage>
        <taxon>Eukaryota</taxon>
        <taxon>Fungi</taxon>
        <taxon>Dikarya</taxon>
        <taxon>Ascomycota</taxon>
        <taxon>Saccharomycotina</taxon>
        <taxon>Saccharomycetes</taxon>
        <taxon>Saccharomycetales</taxon>
        <taxon>Saccharomycetaceae</taxon>
        <taxon>Naumovozyma</taxon>
    </lineage>
</organism>
<dbReference type="OrthoDB" id="4081733at2759"/>
<feature type="region of interest" description="Disordered" evidence="1">
    <location>
        <begin position="193"/>
        <end position="609"/>
    </location>
</feature>
<dbReference type="InterPro" id="IPR026248">
    <property type="entry name" value="Fyv8"/>
</dbReference>
<feature type="compositionally biased region" description="Basic and acidic residues" evidence="1">
    <location>
        <begin position="496"/>
        <end position="517"/>
    </location>
</feature>
<proteinExistence type="predicted"/>
<evidence type="ECO:0008006" key="4">
    <source>
        <dbReference type="Google" id="ProtNLM"/>
    </source>
</evidence>
<feature type="compositionally biased region" description="Basic and acidic residues" evidence="1">
    <location>
        <begin position="264"/>
        <end position="273"/>
    </location>
</feature>
<dbReference type="OMA" id="GIQTWIN"/>